<comment type="caution">
    <text evidence="15">The sequence shown here is derived from an EMBL/GenBank/DDBJ whole genome shotgun (WGS) entry which is preliminary data.</text>
</comment>
<evidence type="ECO:0000256" key="3">
    <source>
        <dbReference type="ARBA" id="ARBA00004406"/>
    </source>
</evidence>
<evidence type="ECO:0000256" key="10">
    <source>
        <dbReference type="ARBA" id="ARBA00023004"/>
    </source>
</evidence>
<dbReference type="GO" id="GO:0005506">
    <property type="term" value="F:iron ion binding"/>
    <property type="evidence" value="ECO:0007669"/>
    <property type="project" value="InterPro"/>
</dbReference>
<name>A0AAW1DAG4_9HEMI</name>
<keyword evidence="10 13" id="KW-0408">Iron</keyword>
<evidence type="ECO:0000256" key="11">
    <source>
        <dbReference type="ARBA" id="ARBA00023033"/>
    </source>
</evidence>
<keyword evidence="6 13" id="KW-0479">Metal-binding</keyword>
<dbReference type="GO" id="GO:0004497">
    <property type="term" value="F:monooxygenase activity"/>
    <property type="evidence" value="ECO:0007669"/>
    <property type="project" value="UniProtKB-KW"/>
</dbReference>
<evidence type="ECO:0000256" key="5">
    <source>
        <dbReference type="ARBA" id="ARBA00022617"/>
    </source>
</evidence>
<dbReference type="InterPro" id="IPR002401">
    <property type="entry name" value="Cyt_P450_E_grp-I"/>
</dbReference>
<keyword evidence="7" id="KW-0256">Endoplasmic reticulum</keyword>
<dbReference type="InterPro" id="IPR017972">
    <property type="entry name" value="Cyt_P450_CS"/>
</dbReference>
<dbReference type="PANTHER" id="PTHR24292">
    <property type="entry name" value="CYTOCHROME P450"/>
    <property type="match status" value="1"/>
</dbReference>
<dbReference type="Proteomes" id="UP001461498">
    <property type="component" value="Unassembled WGS sequence"/>
</dbReference>
<dbReference type="PANTHER" id="PTHR24292:SF54">
    <property type="entry name" value="CYP9F3-RELATED"/>
    <property type="match status" value="1"/>
</dbReference>
<evidence type="ECO:0000256" key="14">
    <source>
        <dbReference type="RuleBase" id="RU000461"/>
    </source>
</evidence>
<dbReference type="PRINTS" id="PR00463">
    <property type="entry name" value="EP450I"/>
</dbReference>
<comment type="cofactor">
    <cofactor evidence="1 13">
        <name>heme</name>
        <dbReference type="ChEBI" id="CHEBI:30413"/>
    </cofactor>
</comment>
<keyword evidence="5 13" id="KW-0349">Heme</keyword>
<evidence type="ECO:0008006" key="17">
    <source>
        <dbReference type="Google" id="ProtNLM"/>
    </source>
</evidence>
<evidence type="ECO:0000256" key="13">
    <source>
        <dbReference type="PIRSR" id="PIRSR602401-1"/>
    </source>
</evidence>
<evidence type="ECO:0000256" key="7">
    <source>
        <dbReference type="ARBA" id="ARBA00022824"/>
    </source>
</evidence>
<evidence type="ECO:0000256" key="2">
    <source>
        <dbReference type="ARBA" id="ARBA00004174"/>
    </source>
</evidence>
<sequence>MFVTVLLIGLVAVLFHWGVLRNYSYWKRKRVPHLPGSFPYGTMKDISLIKKYQGHNFDEIYQKLSPHPFGGAYIWNKPVLFLRDPEVIKIVMVKEFQHFRSRGRVELSEKEPLSMHLFSLEEDLWRAVRLKLAPTFTSGRLKHMFSIFEDAAKKMDGELLKIIKKGEPVNIKEVVTCFTLDTITSCAFGLEPNTADNEEFLKTSKKIFLPYVPLKLKVKIALALMFPFLKKFYRFNFVDQEVEHFLINMVKNTVKYREENNIRRNDFLDLMIQLKNKGKLENESKEASEAEKKAESTTIEFTPSLLAAQCFVFFAAGFETSSSVQSYGFYELAMNQDIQDRLRKEIDEVCEKYGGKLTYQALSEMTYLDQVISEVIRKYPTLPFLERKCTKQYSFPNYPEIVIEEGTKIYIPVYSLHHDPKYFPNPDKFDPDRFSAENKSSITPYTYLPFGEGPRYCIGMRFGQLQTRMGIASILKKYKVLPNKDTPSKLSFVGTGLVTTVSGPIKLVLEPRDD</sequence>
<evidence type="ECO:0000256" key="12">
    <source>
        <dbReference type="ARBA" id="ARBA00023136"/>
    </source>
</evidence>
<dbReference type="GO" id="GO:0016705">
    <property type="term" value="F:oxidoreductase activity, acting on paired donors, with incorporation or reduction of molecular oxygen"/>
    <property type="evidence" value="ECO:0007669"/>
    <property type="project" value="InterPro"/>
</dbReference>
<accession>A0AAW1DAG4</accession>
<keyword evidence="8" id="KW-0492">Microsome</keyword>
<dbReference type="CDD" id="cd11056">
    <property type="entry name" value="CYP6-like"/>
    <property type="match status" value="1"/>
</dbReference>
<gene>
    <name evidence="15" type="ORF">O3M35_009589</name>
</gene>
<dbReference type="Pfam" id="PF00067">
    <property type="entry name" value="p450"/>
    <property type="match status" value="1"/>
</dbReference>
<keyword evidence="11 14" id="KW-0503">Monooxygenase</keyword>
<keyword evidence="16" id="KW-1185">Reference proteome</keyword>
<evidence type="ECO:0000313" key="15">
    <source>
        <dbReference type="EMBL" id="KAK9505569.1"/>
    </source>
</evidence>
<comment type="similarity">
    <text evidence="4 14">Belongs to the cytochrome P450 family.</text>
</comment>
<organism evidence="15 16">
    <name type="scientific">Rhynocoris fuscipes</name>
    <dbReference type="NCBI Taxonomy" id="488301"/>
    <lineage>
        <taxon>Eukaryota</taxon>
        <taxon>Metazoa</taxon>
        <taxon>Ecdysozoa</taxon>
        <taxon>Arthropoda</taxon>
        <taxon>Hexapoda</taxon>
        <taxon>Insecta</taxon>
        <taxon>Pterygota</taxon>
        <taxon>Neoptera</taxon>
        <taxon>Paraneoptera</taxon>
        <taxon>Hemiptera</taxon>
        <taxon>Heteroptera</taxon>
        <taxon>Panheteroptera</taxon>
        <taxon>Cimicomorpha</taxon>
        <taxon>Reduviidae</taxon>
        <taxon>Harpactorinae</taxon>
        <taxon>Harpactorini</taxon>
        <taxon>Rhynocoris</taxon>
    </lineage>
</organism>
<dbReference type="InterPro" id="IPR036396">
    <property type="entry name" value="Cyt_P450_sf"/>
</dbReference>
<evidence type="ECO:0000256" key="8">
    <source>
        <dbReference type="ARBA" id="ARBA00022848"/>
    </source>
</evidence>
<proteinExistence type="inferred from homology"/>
<comment type="subcellular location">
    <subcellularLocation>
        <location evidence="3">Endoplasmic reticulum membrane</location>
        <topology evidence="3">Peripheral membrane protein</topology>
    </subcellularLocation>
    <subcellularLocation>
        <location evidence="2">Microsome membrane</location>
        <topology evidence="2">Peripheral membrane protein</topology>
    </subcellularLocation>
</comment>
<protein>
    <recommendedName>
        <fullName evidence="17">Cytochrome P450</fullName>
    </recommendedName>
</protein>
<dbReference type="GO" id="GO:0020037">
    <property type="term" value="F:heme binding"/>
    <property type="evidence" value="ECO:0007669"/>
    <property type="project" value="InterPro"/>
</dbReference>
<dbReference type="Gene3D" id="1.10.630.10">
    <property type="entry name" value="Cytochrome P450"/>
    <property type="match status" value="1"/>
</dbReference>
<evidence type="ECO:0000313" key="16">
    <source>
        <dbReference type="Proteomes" id="UP001461498"/>
    </source>
</evidence>
<dbReference type="PRINTS" id="PR00385">
    <property type="entry name" value="P450"/>
</dbReference>
<keyword evidence="9 14" id="KW-0560">Oxidoreductase</keyword>
<dbReference type="EMBL" id="JAPXFL010000006">
    <property type="protein sequence ID" value="KAK9505569.1"/>
    <property type="molecule type" value="Genomic_DNA"/>
</dbReference>
<dbReference type="GO" id="GO:0005789">
    <property type="term" value="C:endoplasmic reticulum membrane"/>
    <property type="evidence" value="ECO:0007669"/>
    <property type="project" value="UniProtKB-SubCell"/>
</dbReference>
<evidence type="ECO:0000256" key="4">
    <source>
        <dbReference type="ARBA" id="ARBA00010617"/>
    </source>
</evidence>
<dbReference type="FunFam" id="1.10.630.10:FF:000042">
    <property type="entry name" value="Cytochrome P450"/>
    <property type="match status" value="1"/>
</dbReference>
<evidence type="ECO:0000256" key="9">
    <source>
        <dbReference type="ARBA" id="ARBA00023002"/>
    </source>
</evidence>
<dbReference type="InterPro" id="IPR050476">
    <property type="entry name" value="Insect_CytP450_Detox"/>
</dbReference>
<keyword evidence="12" id="KW-0472">Membrane</keyword>
<evidence type="ECO:0000256" key="6">
    <source>
        <dbReference type="ARBA" id="ARBA00022723"/>
    </source>
</evidence>
<dbReference type="AlphaFoldDB" id="A0AAW1DAG4"/>
<dbReference type="InterPro" id="IPR001128">
    <property type="entry name" value="Cyt_P450"/>
</dbReference>
<dbReference type="PROSITE" id="PS00086">
    <property type="entry name" value="CYTOCHROME_P450"/>
    <property type="match status" value="1"/>
</dbReference>
<dbReference type="SUPFAM" id="SSF48264">
    <property type="entry name" value="Cytochrome P450"/>
    <property type="match status" value="1"/>
</dbReference>
<evidence type="ECO:0000256" key="1">
    <source>
        <dbReference type="ARBA" id="ARBA00001971"/>
    </source>
</evidence>
<feature type="binding site" description="axial binding residue" evidence="13">
    <location>
        <position position="457"/>
    </location>
    <ligand>
        <name>heme</name>
        <dbReference type="ChEBI" id="CHEBI:30413"/>
    </ligand>
    <ligandPart>
        <name>Fe</name>
        <dbReference type="ChEBI" id="CHEBI:18248"/>
    </ligandPart>
</feature>
<reference evidence="15 16" key="1">
    <citation type="submission" date="2022-12" db="EMBL/GenBank/DDBJ databases">
        <title>Chromosome-level genome assembly of true bugs.</title>
        <authorList>
            <person name="Ma L."/>
            <person name="Li H."/>
        </authorList>
    </citation>
    <scope>NUCLEOTIDE SEQUENCE [LARGE SCALE GENOMIC DNA]</scope>
    <source>
        <strain evidence="15">Lab_2022b</strain>
    </source>
</reference>